<protein>
    <submittedName>
        <fullName evidence="2">Uncharacterized protein</fullName>
    </submittedName>
</protein>
<sequence>MAELKSRYEVRSHEVQEVMNRPPHFVVSWGNTMIVLAIVAAMILINNIRLEIKEQLPAVLASRYSDGPSAVGQRLVFSLNMPPQHRLLHGNRALVCVFGGNAVSAGGAEASVDSVWSDGHVTWLALHVAQRGDELRTRDNKVLSLSKGMPVSIDVVTGQEKVLISMFRKILR</sequence>
<feature type="transmembrane region" description="Helical" evidence="1">
    <location>
        <begin position="26"/>
        <end position="45"/>
    </location>
</feature>
<proteinExistence type="predicted"/>
<dbReference type="RefSeq" id="WP_169227045.1">
    <property type="nucleotide sequence ID" value="NZ_JABBGC010000002.1"/>
</dbReference>
<dbReference type="EMBL" id="JABBGC010000002">
    <property type="protein sequence ID" value="NML40001.1"/>
    <property type="molecule type" value="Genomic_DNA"/>
</dbReference>
<dbReference type="Proteomes" id="UP000583266">
    <property type="component" value="Unassembled WGS sequence"/>
</dbReference>
<keyword evidence="1" id="KW-1133">Transmembrane helix</keyword>
<dbReference type="AlphaFoldDB" id="A0A848GR41"/>
<evidence type="ECO:0000256" key="1">
    <source>
        <dbReference type="SAM" id="Phobius"/>
    </source>
</evidence>
<reference evidence="2 3" key="1">
    <citation type="submission" date="2020-04" db="EMBL/GenBank/DDBJ databases">
        <title>Chitinophaga sp. G-6-1-13 sp. nov., isolated from soil.</title>
        <authorList>
            <person name="Dahal R.H."/>
            <person name="Chaudhary D.K."/>
        </authorList>
    </citation>
    <scope>NUCLEOTIDE SEQUENCE [LARGE SCALE GENOMIC DNA]</scope>
    <source>
        <strain evidence="2 3">G-6-1-13</strain>
    </source>
</reference>
<keyword evidence="3" id="KW-1185">Reference proteome</keyword>
<evidence type="ECO:0000313" key="2">
    <source>
        <dbReference type="EMBL" id="NML40001.1"/>
    </source>
</evidence>
<evidence type="ECO:0000313" key="3">
    <source>
        <dbReference type="Proteomes" id="UP000583266"/>
    </source>
</evidence>
<gene>
    <name evidence="2" type="ORF">HHL17_22560</name>
</gene>
<organism evidence="2 3">
    <name type="scientific">Chitinophaga fulva</name>
    <dbReference type="NCBI Taxonomy" id="2728842"/>
    <lineage>
        <taxon>Bacteria</taxon>
        <taxon>Pseudomonadati</taxon>
        <taxon>Bacteroidota</taxon>
        <taxon>Chitinophagia</taxon>
        <taxon>Chitinophagales</taxon>
        <taxon>Chitinophagaceae</taxon>
        <taxon>Chitinophaga</taxon>
    </lineage>
</organism>
<keyword evidence="1" id="KW-0812">Transmembrane</keyword>
<keyword evidence="1" id="KW-0472">Membrane</keyword>
<accession>A0A848GR41</accession>
<comment type="caution">
    <text evidence="2">The sequence shown here is derived from an EMBL/GenBank/DDBJ whole genome shotgun (WGS) entry which is preliminary data.</text>
</comment>
<name>A0A848GR41_9BACT</name>